<dbReference type="EMBL" id="LAZR01056707">
    <property type="protein sequence ID" value="KKK73614.1"/>
    <property type="molecule type" value="Genomic_DNA"/>
</dbReference>
<evidence type="ECO:0008006" key="2">
    <source>
        <dbReference type="Google" id="ProtNLM"/>
    </source>
</evidence>
<dbReference type="InterPro" id="IPR011335">
    <property type="entry name" value="Restrct_endonuc-II-like"/>
</dbReference>
<organism evidence="1">
    <name type="scientific">marine sediment metagenome</name>
    <dbReference type="NCBI Taxonomy" id="412755"/>
    <lineage>
        <taxon>unclassified sequences</taxon>
        <taxon>metagenomes</taxon>
        <taxon>ecological metagenomes</taxon>
    </lineage>
</organism>
<protein>
    <recommendedName>
        <fullName evidence="2">YqaJ viral recombinase domain-containing protein</fullName>
    </recommendedName>
</protein>
<dbReference type="AlphaFoldDB" id="A0A0F9A4V3"/>
<feature type="non-terminal residue" evidence="1">
    <location>
        <position position="316"/>
    </location>
</feature>
<comment type="caution">
    <text evidence="1">The sequence shown here is derived from an EMBL/GenBank/DDBJ whole genome shotgun (WGS) entry which is preliminary data.</text>
</comment>
<gene>
    <name evidence="1" type="ORF">LCGC14_2892080</name>
</gene>
<dbReference type="InterPro" id="IPR011604">
    <property type="entry name" value="PDDEXK-like_dom_sf"/>
</dbReference>
<name>A0A0F9A4V3_9ZZZZ</name>
<evidence type="ECO:0000313" key="1">
    <source>
        <dbReference type="EMBL" id="KKK73614.1"/>
    </source>
</evidence>
<dbReference type="Gene3D" id="3.90.320.10">
    <property type="match status" value="1"/>
</dbReference>
<sequence length="316" mass="35791">MSEITILKVRQGSDEWLEAKFPCFGGSEAASMMAAPGAHHTRDELLAFKATGVSKEYSDFVLRLFEDGHKTEKKARKLLEKKLGQDLFPSVFTRNVDGLPLLSSVDGVTMPGDTIFEHKIWNEKRADRIRKKKLEPQDYWQLEHELLVTDAELVIYMCSDGTKKKRVKMKYRPVEGRREQLIAGWLQFKADLENYKPVKKAAKPEADPIQSLPALNVRIEGKVIETNLEEWEGMVMDFLGDVKTELAELNTDQDFANAAAMVKYCKSAEERLAAVKDMALGQQADVDMVFKTIDRVTDVLAGIRLPLDKQVKNRTA</sequence>
<reference evidence="1" key="1">
    <citation type="journal article" date="2015" name="Nature">
        <title>Complex archaea that bridge the gap between prokaryotes and eukaryotes.</title>
        <authorList>
            <person name="Spang A."/>
            <person name="Saw J.H."/>
            <person name="Jorgensen S.L."/>
            <person name="Zaremba-Niedzwiedzka K."/>
            <person name="Martijn J."/>
            <person name="Lind A.E."/>
            <person name="van Eijk R."/>
            <person name="Schleper C."/>
            <person name="Guy L."/>
            <person name="Ettema T.J."/>
        </authorList>
    </citation>
    <scope>NUCLEOTIDE SEQUENCE</scope>
</reference>
<dbReference type="SUPFAM" id="SSF52980">
    <property type="entry name" value="Restriction endonuclease-like"/>
    <property type="match status" value="1"/>
</dbReference>
<accession>A0A0F9A4V3</accession>
<proteinExistence type="predicted"/>